<gene>
    <name evidence="1" type="primary">CDC55</name>
    <name evidence="1" type="ORF">GWM34_00930</name>
</gene>
<accession>A0ACB7FS52</accession>
<evidence type="ECO:0000313" key="2">
    <source>
        <dbReference type="Proteomes" id="UP000742417"/>
    </source>
</evidence>
<name>A0ACB7FS52_9ASCO</name>
<protein>
    <submittedName>
        <fullName evidence="1">Protein phosphatase PP2A regulatory subunit B</fullName>
    </submittedName>
</protein>
<evidence type="ECO:0000313" key="1">
    <source>
        <dbReference type="EMBL" id="KAG8203783.1"/>
    </source>
</evidence>
<dbReference type="Proteomes" id="UP000742417">
    <property type="component" value="Unassembled WGS sequence"/>
</dbReference>
<feature type="non-terminal residue" evidence="1">
    <location>
        <position position="1"/>
    </location>
</feature>
<comment type="caution">
    <text evidence="1">The sequence shown here is derived from an EMBL/GenBank/DDBJ whole genome shotgun (WGS) entry which is preliminary data.</text>
</comment>
<dbReference type="EMBL" id="JAENJO010000002">
    <property type="protein sequence ID" value="KAG8203783.1"/>
    <property type="molecule type" value="Genomic_DNA"/>
</dbReference>
<proteinExistence type="predicted"/>
<keyword evidence="2" id="KW-1185">Reference proteome</keyword>
<organism evidence="1 2">
    <name type="scientific">Candida africana</name>
    <dbReference type="NCBI Taxonomy" id="241526"/>
    <lineage>
        <taxon>Eukaryota</taxon>
        <taxon>Fungi</taxon>
        <taxon>Dikarya</taxon>
        <taxon>Ascomycota</taxon>
        <taxon>Saccharomycotina</taxon>
        <taxon>Pichiomycetes</taxon>
        <taxon>Debaryomycetaceae</taxon>
        <taxon>Candida/Lodderomyces clade</taxon>
        <taxon>Candida</taxon>
    </lineage>
</organism>
<sequence>MPSDKNWKFSQCFGDKGDIENITEADIISTVEFDHTGDFLATGDKGGRVVLFERAETKPKQGCEYKFFTEFQSHDAEFDYLKSLEIEEKINKIKWLKSGNDSLYLLSTNDKTIKLWKIQERQIKLVSENNLNGLTHLPSTDIGISSLKLPQLQLHDKLISAQPKKIYANAHAYHINSISVNSDQETYLSADDLRINLWNLGIADQSFNIVDIKPANMEELTEVITSAEFHPSQCNLFMYSSSKGTIKLSDMRSNSLCDSHAKIFEEYLDPLSHNFFTEITSSISDVKFSHDGRYIASRDYMTVKIWDLAMENKPLKTIDVHEHLRERLCDTYENDAIFDKFEVQFGGDNKSVMTGSYNNQFVIYPNAVNKGGNDKPKSVFKNNTNKRKKNGYRGRDDDDDEDNNNDDDDDDDEDNQFDKEVPVSKNSPSSQLDYYDDDDEPEKITLQADKSAFKSKKISPHTVSGRMMSGVGGNIGRDFEDVDFKKSVLHLSWHPKENSVAIAATNNLYLFSTL</sequence>
<reference evidence="1" key="1">
    <citation type="submission" date="2020-12" db="EMBL/GenBank/DDBJ databases">
        <title>Draft Genome of Candida africana.</title>
        <authorList>
            <person name="Ayanbimpe G.M."/>
            <person name="Enweani I.B."/>
            <person name="Aguiyi J.C."/>
            <person name="Nnadi U.P."/>
            <person name="Izam Y."/>
            <person name="Ubani A."/>
            <person name="Ngene A.C."/>
        </authorList>
    </citation>
    <scope>NUCLEOTIDE SEQUENCE</scope>
    <source>
        <strain evidence="1">CEC4854</strain>
    </source>
</reference>